<feature type="compositionally biased region" description="Basic and acidic residues" evidence="1">
    <location>
        <begin position="26"/>
        <end position="37"/>
    </location>
</feature>
<evidence type="ECO:0000256" key="1">
    <source>
        <dbReference type="SAM" id="MobiDB-lite"/>
    </source>
</evidence>
<comment type="caution">
    <text evidence="2">The sequence shown here is derived from an EMBL/GenBank/DDBJ whole genome shotgun (WGS) entry which is preliminary data.</text>
</comment>
<protein>
    <submittedName>
        <fullName evidence="2">Uncharacterized protein</fullName>
    </submittedName>
</protein>
<sequence>MEEVKAPLHMTLTTTTTSRPPSPSIKENESHFTTKGERTTTIPLEAVLLEELQNVEYIPRFIEKPPKLKTYDETADHDEHVKHINTVLDYHEAWVAVKCKLFVLER</sequence>
<accession>A0A392PZG8</accession>
<proteinExistence type="predicted"/>
<dbReference type="EMBL" id="LXQA010105878">
    <property type="protein sequence ID" value="MCI17543.1"/>
    <property type="molecule type" value="Genomic_DNA"/>
</dbReference>
<dbReference type="AlphaFoldDB" id="A0A392PZG8"/>
<feature type="non-terminal residue" evidence="2">
    <location>
        <position position="106"/>
    </location>
</feature>
<dbReference type="Proteomes" id="UP000265520">
    <property type="component" value="Unassembled WGS sequence"/>
</dbReference>
<keyword evidence="3" id="KW-1185">Reference proteome</keyword>
<feature type="region of interest" description="Disordered" evidence="1">
    <location>
        <begin position="1"/>
        <end position="37"/>
    </location>
</feature>
<reference evidence="2 3" key="1">
    <citation type="journal article" date="2018" name="Front. Plant Sci.">
        <title>Red Clover (Trifolium pratense) and Zigzag Clover (T. medium) - A Picture of Genomic Similarities and Differences.</title>
        <authorList>
            <person name="Dluhosova J."/>
            <person name="Istvanek J."/>
            <person name="Nedelnik J."/>
            <person name="Repkova J."/>
        </authorList>
    </citation>
    <scope>NUCLEOTIDE SEQUENCE [LARGE SCALE GENOMIC DNA]</scope>
    <source>
        <strain evidence="3">cv. 10/8</strain>
        <tissue evidence="2">Leaf</tissue>
    </source>
</reference>
<evidence type="ECO:0000313" key="2">
    <source>
        <dbReference type="EMBL" id="MCI17543.1"/>
    </source>
</evidence>
<name>A0A392PZG8_9FABA</name>
<evidence type="ECO:0000313" key="3">
    <source>
        <dbReference type="Proteomes" id="UP000265520"/>
    </source>
</evidence>
<organism evidence="2 3">
    <name type="scientific">Trifolium medium</name>
    <dbReference type="NCBI Taxonomy" id="97028"/>
    <lineage>
        <taxon>Eukaryota</taxon>
        <taxon>Viridiplantae</taxon>
        <taxon>Streptophyta</taxon>
        <taxon>Embryophyta</taxon>
        <taxon>Tracheophyta</taxon>
        <taxon>Spermatophyta</taxon>
        <taxon>Magnoliopsida</taxon>
        <taxon>eudicotyledons</taxon>
        <taxon>Gunneridae</taxon>
        <taxon>Pentapetalae</taxon>
        <taxon>rosids</taxon>
        <taxon>fabids</taxon>
        <taxon>Fabales</taxon>
        <taxon>Fabaceae</taxon>
        <taxon>Papilionoideae</taxon>
        <taxon>50 kb inversion clade</taxon>
        <taxon>NPAAA clade</taxon>
        <taxon>Hologalegina</taxon>
        <taxon>IRL clade</taxon>
        <taxon>Trifolieae</taxon>
        <taxon>Trifolium</taxon>
    </lineage>
</organism>